<organism evidence="9 10">
    <name type="scientific">Thecamonas trahens ATCC 50062</name>
    <dbReference type="NCBI Taxonomy" id="461836"/>
    <lineage>
        <taxon>Eukaryota</taxon>
        <taxon>Apusozoa</taxon>
        <taxon>Apusomonadida</taxon>
        <taxon>Apusomonadidae</taxon>
        <taxon>Thecamonas</taxon>
    </lineage>
</organism>
<evidence type="ECO:0000256" key="7">
    <source>
        <dbReference type="ARBA" id="ARBA00046511"/>
    </source>
</evidence>
<dbReference type="GO" id="GO:0003746">
    <property type="term" value="F:translation elongation factor activity"/>
    <property type="evidence" value="ECO:0007669"/>
    <property type="project" value="UniProtKB-KW"/>
</dbReference>
<keyword evidence="10" id="KW-1185">Reference proteome</keyword>
<sequence>MRDSSRLNAYQSAESFEGDAARLGLSVPPADPHAPLTYVTASARAAGWASNYHLRQGKEMYARRMPMRGLESLDRILAPDAPREAYRRRNKSYKTVNHWGQRKLLMSEVEFLTLYARPGDVVVYAGAAPGAHTAWLADQFPALSFELYDPADFVPGLGDHPRIGVHQEFFTDEICATYAGRDNVLFVSDIRTADWKVMGEEEVEKSVYEDQLRQQGWHDAIRPRYSMLKFRLPWGAGSTQYLDGAIHLPVWGPITTTETRLVVARDAPKVDWDHKDYEERMFYFNTVTRVHYYDHPVRVPGICHCYDCASEVIILREHIAARYPSLTYAQVMARVTSLLPEISKQISKGRNLTTIVGDPSQRNPWFTARRFDVVNKRIVNDPRSARALVQEKKARESNDGHRRPIDAILSDLGGTALSTSPLKRSRDDYESGSAPTSRFDRGGESGNDDDDDDDGDDAAAAAAAAAAATAADDDDDDDARPAKRAKGLTAT</sequence>
<dbReference type="eggNOG" id="ENOG502QQRD">
    <property type="taxonomic scope" value="Eukaryota"/>
</dbReference>
<dbReference type="Gene3D" id="3.40.50.150">
    <property type="entry name" value="Vaccinia Virus protein VP39"/>
    <property type="match status" value="1"/>
</dbReference>
<evidence type="ECO:0000256" key="1">
    <source>
        <dbReference type="ARBA" id="ARBA00004328"/>
    </source>
</evidence>
<evidence type="ECO:0000256" key="5">
    <source>
        <dbReference type="ARBA" id="ARBA00022917"/>
    </source>
</evidence>
<dbReference type="CDD" id="cd20760">
    <property type="entry name" value="capping_2-OMTase_Mimiviridae"/>
    <property type="match status" value="1"/>
</dbReference>
<comment type="function">
    <text evidence="6">Displays methyltransferase, positive regulation of the poly(A) polymerase and transcription elongation activities. Involved in the modification of both mRNA ends and in intermediate and late gene positive transcription elongation. At the mRNAs 5' end, methylates the ribose 2' OH group of the first transcribed nucleotide, thereby producing a 2'-O-methylpurine cap. At the 3' end, functions as a processivity factor which stimulates the activity of the viral poly(A) polymerase OPG063 that creates mRNA's poly(A) tail. In the presence of OPG102, OPG063 does not dissociate from the RNA allowing tail elongation to around 250 adenylates.</text>
</comment>
<feature type="compositionally biased region" description="Basic residues" evidence="8">
    <location>
        <begin position="482"/>
        <end position="491"/>
    </location>
</feature>
<dbReference type="InterPro" id="IPR000176">
    <property type="entry name" value="mRNA_MeTrfase-like"/>
</dbReference>
<dbReference type="PROSITE" id="PS51612">
    <property type="entry name" value="SAM_MT_2O_PK"/>
    <property type="match status" value="1"/>
</dbReference>
<comment type="subunit">
    <text evidence="7">Interacts with poly(A) polymerase catalytic subunit OPG063. Interacts with OPG109 and OPG123; these interactions might help linking transcription to capping and polyadenylation.</text>
</comment>
<feature type="compositionally biased region" description="Acidic residues" evidence="8">
    <location>
        <begin position="446"/>
        <end position="457"/>
    </location>
</feature>
<evidence type="ECO:0000256" key="8">
    <source>
        <dbReference type="SAM" id="MobiDB-lite"/>
    </source>
</evidence>
<protein>
    <recommendedName>
        <fullName evidence="3">Cap-specific mRNA (nucleoside-2'-O-)-methyltransferase</fullName>
        <ecNumber evidence="2">2.1.1.57</ecNumber>
    </recommendedName>
</protein>
<keyword evidence="5" id="KW-0648">Protein biosynthesis</keyword>
<feature type="compositionally biased region" description="Basic and acidic residues" evidence="8">
    <location>
        <begin position="389"/>
        <end position="405"/>
    </location>
</feature>
<comment type="subcellular location">
    <subcellularLocation>
        <location evidence="1">Virion</location>
    </subcellularLocation>
</comment>
<reference evidence="9 10" key="1">
    <citation type="submission" date="2010-05" db="EMBL/GenBank/DDBJ databases">
        <title>The Genome Sequence of Thecamonas trahens ATCC 50062.</title>
        <authorList>
            <consortium name="The Broad Institute Genome Sequencing Platform"/>
            <person name="Russ C."/>
            <person name="Cuomo C."/>
            <person name="Shea T."/>
            <person name="Young S.K."/>
            <person name="Zeng Q."/>
            <person name="Koehrsen M."/>
            <person name="Haas B."/>
            <person name="Borodovsky M."/>
            <person name="Guigo R."/>
            <person name="Alvarado L."/>
            <person name="Berlin A."/>
            <person name="Bochicchio J."/>
            <person name="Borenstein D."/>
            <person name="Chapman S."/>
            <person name="Chen Z."/>
            <person name="Freedman E."/>
            <person name="Gellesch M."/>
            <person name="Goldberg J."/>
            <person name="Griggs A."/>
            <person name="Gujja S."/>
            <person name="Heilman E."/>
            <person name="Heiman D."/>
            <person name="Hepburn T."/>
            <person name="Howarth C."/>
            <person name="Jen D."/>
            <person name="Larson L."/>
            <person name="Mehta T."/>
            <person name="Park D."/>
            <person name="Pearson M."/>
            <person name="Roberts A."/>
            <person name="Saif S."/>
            <person name="Shenoy N."/>
            <person name="Sisk P."/>
            <person name="Stolte C."/>
            <person name="Sykes S."/>
            <person name="Thomson T."/>
            <person name="Walk T."/>
            <person name="White J."/>
            <person name="Yandava C."/>
            <person name="Burger G."/>
            <person name="Gray M.W."/>
            <person name="Holland P.W.H."/>
            <person name="King N."/>
            <person name="Lang F.B.F."/>
            <person name="Roger A.J."/>
            <person name="Ruiz-Trillo I."/>
            <person name="Lander E."/>
            <person name="Nusbaum C."/>
        </authorList>
    </citation>
    <scope>NUCLEOTIDE SEQUENCE [LARGE SCALE GENOMIC DNA]</scope>
    <source>
        <strain evidence="9 10">ATCC 50062</strain>
    </source>
</reference>
<dbReference type="EC" id="2.1.1.57" evidence="2"/>
<evidence type="ECO:0000256" key="4">
    <source>
        <dbReference type="ARBA" id="ARBA00022768"/>
    </source>
</evidence>
<name>A0A0L0DEQ0_THETB</name>
<proteinExistence type="predicted"/>
<evidence type="ECO:0000256" key="2">
    <source>
        <dbReference type="ARBA" id="ARBA00011923"/>
    </source>
</evidence>
<dbReference type="SUPFAM" id="SSF53335">
    <property type="entry name" value="S-adenosyl-L-methionine-dependent methyltransferases"/>
    <property type="match status" value="1"/>
</dbReference>
<dbReference type="EMBL" id="GL349462">
    <property type="protein sequence ID" value="KNC50807.1"/>
    <property type="molecule type" value="Genomic_DNA"/>
</dbReference>
<keyword evidence="4" id="KW-0251">Elongation factor</keyword>
<dbReference type="OrthoDB" id="270189at2759"/>
<evidence type="ECO:0000256" key="6">
    <source>
        <dbReference type="ARBA" id="ARBA00034661"/>
    </source>
</evidence>
<gene>
    <name evidence="9" type="ORF">AMSG_06709</name>
</gene>
<dbReference type="GO" id="GO:0006370">
    <property type="term" value="P:7-methylguanosine mRNA capping"/>
    <property type="evidence" value="ECO:0007669"/>
    <property type="project" value="InterPro"/>
</dbReference>
<feature type="region of interest" description="Disordered" evidence="8">
    <location>
        <begin position="389"/>
        <end position="491"/>
    </location>
</feature>
<dbReference type="GO" id="GO:0004483">
    <property type="term" value="F:methyltransferase cap1 activity"/>
    <property type="evidence" value="ECO:0007669"/>
    <property type="project" value="UniProtKB-EC"/>
</dbReference>
<dbReference type="InterPro" id="IPR025804">
    <property type="entry name" value="Pox/kineto_cap_MeTfrase"/>
</dbReference>
<feature type="compositionally biased region" description="Low complexity" evidence="8">
    <location>
        <begin position="458"/>
        <end position="470"/>
    </location>
</feature>
<dbReference type="InterPro" id="IPR029063">
    <property type="entry name" value="SAM-dependent_MTases_sf"/>
</dbReference>
<dbReference type="RefSeq" id="XP_013756763.1">
    <property type="nucleotide sequence ID" value="XM_013901309.1"/>
</dbReference>
<accession>A0A0L0DEQ0</accession>
<dbReference type="Proteomes" id="UP000054408">
    <property type="component" value="Unassembled WGS sequence"/>
</dbReference>
<evidence type="ECO:0000313" key="9">
    <source>
        <dbReference type="EMBL" id="KNC50807.1"/>
    </source>
</evidence>
<dbReference type="GeneID" id="25565799"/>
<evidence type="ECO:0000256" key="3">
    <source>
        <dbReference type="ARBA" id="ARBA00015701"/>
    </source>
</evidence>
<dbReference type="AlphaFoldDB" id="A0A0L0DEQ0"/>
<evidence type="ECO:0000313" key="10">
    <source>
        <dbReference type="Proteomes" id="UP000054408"/>
    </source>
</evidence>
<dbReference type="Pfam" id="PF01358">
    <property type="entry name" value="PARP_regulatory"/>
    <property type="match status" value="1"/>
</dbReference>